<comment type="caution">
    <text evidence="1">The sequence shown here is derived from an EMBL/GenBank/DDBJ whole genome shotgun (WGS) entry which is preliminary data.</text>
</comment>
<dbReference type="PANTHER" id="PTHR46873">
    <property type="entry name" value="EXPRESSED PROTEIN"/>
    <property type="match status" value="1"/>
</dbReference>
<accession>A0A2P6V6F3</accession>
<protein>
    <submittedName>
        <fullName evidence="1">Peptidyl-prolyl cis-cyclophilin type</fullName>
    </submittedName>
</protein>
<organism evidence="1 2">
    <name type="scientific">Micractinium conductrix</name>
    <dbReference type="NCBI Taxonomy" id="554055"/>
    <lineage>
        <taxon>Eukaryota</taxon>
        <taxon>Viridiplantae</taxon>
        <taxon>Chlorophyta</taxon>
        <taxon>core chlorophytes</taxon>
        <taxon>Trebouxiophyceae</taxon>
        <taxon>Chlorellales</taxon>
        <taxon>Chlorellaceae</taxon>
        <taxon>Chlorella clade</taxon>
        <taxon>Micractinium</taxon>
    </lineage>
</organism>
<dbReference type="EMBL" id="LHPF02000025">
    <property type="protein sequence ID" value="PSC69660.1"/>
    <property type="molecule type" value="Genomic_DNA"/>
</dbReference>
<dbReference type="OrthoDB" id="532384at2759"/>
<gene>
    <name evidence="1" type="ORF">C2E20_6862</name>
</gene>
<dbReference type="AlphaFoldDB" id="A0A2P6V6F3"/>
<dbReference type="Proteomes" id="UP000239649">
    <property type="component" value="Unassembled WGS sequence"/>
</dbReference>
<keyword evidence="2" id="KW-1185">Reference proteome</keyword>
<proteinExistence type="predicted"/>
<name>A0A2P6V6F3_9CHLO</name>
<dbReference type="STRING" id="554055.A0A2P6V6F3"/>
<evidence type="ECO:0000313" key="2">
    <source>
        <dbReference type="Proteomes" id="UP000239649"/>
    </source>
</evidence>
<dbReference type="PANTHER" id="PTHR46873:SF1">
    <property type="entry name" value="EXPRESSED PROTEIN"/>
    <property type="match status" value="1"/>
</dbReference>
<reference evidence="1 2" key="1">
    <citation type="journal article" date="2018" name="Plant J.">
        <title>Genome sequences of Chlorella sorokiniana UTEX 1602 and Micractinium conductrix SAG 241.80: implications to maltose excretion by a green alga.</title>
        <authorList>
            <person name="Arriola M.B."/>
            <person name="Velmurugan N."/>
            <person name="Zhang Y."/>
            <person name="Plunkett M.H."/>
            <person name="Hondzo H."/>
            <person name="Barney B.M."/>
        </authorList>
    </citation>
    <scope>NUCLEOTIDE SEQUENCE [LARGE SCALE GENOMIC DNA]</scope>
    <source>
        <strain evidence="1 2">SAG 241.80</strain>
    </source>
</reference>
<sequence length="99" mass="10945">MAEDPPFEGNIEVKRGHACFIPGGRDWFISLGDHPEWETSHPVWGLVDEWSTVDAIVSQNYSVWTSADGIPLRILSIEVPFKLAAEGDHTYGARSAPLP</sequence>
<evidence type="ECO:0000313" key="1">
    <source>
        <dbReference type="EMBL" id="PSC69660.1"/>
    </source>
</evidence>